<dbReference type="Pfam" id="PF00005">
    <property type="entry name" value="ABC_tran"/>
    <property type="match status" value="1"/>
</dbReference>
<dbReference type="InterPro" id="IPR015856">
    <property type="entry name" value="ABC_transpr_CbiO/EcfA_su"/>
</dbReference>
<dbReference type="NCBIfam" id="NF010156">
    <property type="entry name" value="PRK13635.1"/>
    <property type="match status" value="1"/>
</dbReference>
<comment type="subcellular location">
    <subcellularLocation>
        <location evidence="1">Cell membrane</location>
        <topology evidence="1">Peripheral membrane protein</topology>
    </subcellularLocation>
</comment>
<dbReference type="NCBIfam" id="TIGR04520">
    <property type="entry name" value="ECF_ATPase_1"/>
    <property type="match status" value="1"/>
</dbReference>
<sequence length="274" mass="30109">MANIITFDQVDFRYDEEAEDLTIDSLSLSVQRGEWLAIIGHNGSGKSTFSKLLIGLLEAESGRIEVDGLELTADTVWDIRSRVGLVFQNPDNQFVGATVEDDVAFGLENAGVPYEDMHERVEAALRQVNMWEFRDKEPAALSGGQKQRVAIAGIIALGPEIIVLDESTAMLDPEGRADVMAVINQVREERNLTVISITHDLQEAAIADRLLVFKGGQVVDEGTPEQIFANGPALMEIGLGLPFAEQLKAALIKRGLPLSDDYMTKERLADWLCK</sequence>
<evidence type="ECO:0000256" key="1">
    <source>
        <dbReference type="ARBA" id="ARBA00004202"/>
    </source>
</evidence>
<dbReference type="InterPro" id="IPR017871">
    <property type="entry name" value="ABC_transporter-like_CS"/>
</dbReference>
<evidence type="ECO:0000259" key="9">
    <source>
        <dbReference type="PROSITE" id="PS50893"/>
    </source>
</evidence>
<dbReference type="InterPro" id="IPR027417">
    <property type="entry name" value="P-loop_NTPase"/>
</dbReference>
<dbReference type="SUPFAM" id="SSF52540">
    <property type="entry name" value="P-loop containing nucleoside triphosphate hydrolases"/>
    <property type="match status" value="1"/>
</dbReference>
<name>A0A9X3FP86_9LACT</name>
<evidence type="ECO:0000256" key="4">
    <source>
        <dbReference type="ARBA" id="ARBA00022475"/>
    </source>
</evidence>
<keyword evidence="11" id="KW-1185">Reference proteome</keyword>
<comment type="similarity">
    <text evidence="2">Belongs to the ABC transporter superfamily.</text>
</comment>
<keyword evidence="6 10" id="KW-0067">ATP-binding</keyword>
<dbReference type="PANTHER" id="PTHR43553:SF24">
    <property type="entry name" value="ENERGY-COUPLING FACTOR TRANSPORTER ATP-BINDING PROTEIN ECFA1"/>
    <property type="match status" value="1"/>
</dbReference>
<evidence type="ECO:0000256" key="2">
    <source>
        <dbReference type="ARBA" id="ARBA00005417"/>
    </source>
</evidence>
<dbReference type="EMBL" id="JAPRFR010000004">
    <property type="protein sequence ID" value="MCZ0726348.1"/>
    <property type="molecule type" value="Genomic_DNA"/>
</dbReference>
<dbReference type="Proteomes" id="UP001146670">
    <property type="component" value="Unassembled WGS sequence"/>
</dbReference>
<dbReference type="InterPro" id="IPR003439">
    <property type="entry name" value="ABC_transporter-like_ATP-bd"/>
</dbReference>
<keyword evidence="4" id="KW-1003">Cell membrane</keyword>
<evidence type="ECO:0000313" key="10">
    <source>
        <dbReference type="EMBL" id="MCZ0726348.1"/>
    </source>
</evidence>
<keyword evidence="3" id="KW-0813">Transport</keyword>
<dbReference type="NCBIfam" id="NF010167">
    <property type="entry name" value="PRK13648.1"/>
    <property type="match status" value="1"/>
</dbReference>
<keyword evidence="5" id="KW-0547">Nucleotide-binding</keyword>
<accession>A0A9X3FP86</accession>
<protein>
    <submittedName>
        <fullName evidence="10">Energy-coupling factor ABC transporter ATP-binding protein</fullName>
    </submittedName>
</protein>
<keyword evidence="7" id="KW-1278">Translocase</keyword>
<dbReference type="GO" id="GO:0043190">
    <property type="term" value="C:ATP-binding cassette (ABC) transporter complex"/>
    <property type="evidence" value="ECO:0007669"/>
    <property type="project" value="TreeGrafter"/>
</dbReference>
<evidence type="ECO:0000256" key="6">
    <source>
        <dbReference type="ARBA" id="ARBA00022840"/>
    </source>
</evidence>
<dbReference type="GO" id="GO:0016887">
    <property type="term" value="F:ATP hydrolysis activity"/>
    <property type="evidence" value="ECO:0007669"/>
    <property type="project" value="InterPro"/>
</dbReference>
<dbReference type="RefSeq" id="WP_268752700.1">
    <property type="nucleotide sequence ID" value="NZ_JAPRFQ010000004.1"/>
</dbReference>
<comment type="caution">
    <text evidence="10">The sequence shown here is derived from an EMBL/GenBank/DDBJ whole genome shotgun (WGS) entry which is preliminary data.</text>
</comment>
<dbReference type="CDD" id="cd03225">
    <property type="entry name" value="ABC_cobalt_CbiO_domain1"/>
    <property type="match status" value="1"/>
</dbReference>
<reference evidence="10" key="1">
    <citation type="submission" date="2022-12" db="EMBL/GenBank/DDBJ databases">
        <title>Description and comparative metabolic analysis of Aerococcus sp. nov., isolated from the feces of a pig.</title>
        <authorList>
            <person name="Chang Y.-H."/>
        </authorList>
    </citation>
    <scope>NUCLEOTIDE SEQUENCE</scope>
    <source>
        <strain evidence="10">YH-aer222</strain>
    </source>
</reference>
<dbReference type="Gene3D" id="3.40.50.300">
    <property type="entry name" value="P-loop containing nucleotide triphosphate hydrolases"/>
    <property type="match status" value="1"/>
</dbReference>
<gene>
    <name evidence="10" type="ORF">OW157_07250</name>
</gene>
<dbReference type="InterPro" id="IPR050095">
    <property type="entry name" value="ECF_ABC_transporter_ATP-bd"/>
</dbReference>
<dbReference type="GO" id="GO:0005524">
    <property type="term" value="F:ATP binding"/>
    <property type="evidence" value="ECO:0007669"/>
    <property type="project" value="UniProtKB-KW"/>
</dbReference>
<evidence type="ECO:0000256" key="7">
    <source>
        <dbReference type="ARBA" id="ARBA00022967"/>
    </source>
</evidence>
<dbReference type="InterPro" id="IPR030947">
    <property type="entry name" value="EcfA_1"/>
</dbReference>
<dbReference type="FunFam" id="3.40.50.300:FF:000224">
    <property type="entry name" value="Energy-coupling factor transporter ATP-binding protein EcfA"/>
    <property type="match status" value="1"/>
</dbReference>
<evidence type="ECO:0000313" key="11">
    <source>
        <dbReference type="Proteomes" id="UP001146670"/>
    </source>
</evidence>
<dbReference type="SMART" id="SM00382">
    <property type="entry name" value="AAA"/>
    <property type="match status" value="1"/>
</dbReference>
<dbReference type="InterPro" id="IPR003593">
    <property type="entry name" value="AAA+_ATPase"/>
</dbReference>
<dbReference type="AlphaFoldDB" id="A0A9X3FP86"/>
<dbReference type="PANTHER" id="PTHR43553">
    <property type="entry name" value="HEAVY METAL TRANSPORTER"/>
    <property type="match status" value="1"/>
</dbReference>
<keyword evidence="8" id="KW-0472">Membrane</keyword>
<organism evidence="10 11">
    <name type="scientific">Aerococcus kribbianus</name>
    <dbReference type="NCBI Taxonomy" id="2999064"/>
    <lineage>
        <taxon>Bacteria</taxon>
        <taxon>Bacillati</taxon>
        <taxon>Bacillota</taxon>
        <taxon>Bacilli</taxon>
        <taxon>Lactobacillales</taxon>
        <taxon>Aerococcaceae</taxon>
        <taxon>Aerococcus</taxon>
    </lineage>
</organism>
<dbReference type="PROSITE" id="PS00211">
    <property type="entry name" value="ABC_TRANSPORTER_1"/>
    <property type="match status" value="1"/>
</dbReference>
<evidence type="ECO:0000256" key="5">
    <source>
        <dbReference type="ARBA" id="ARBA00022741"/>
    </source>
</evidence>
<dbReference type="PROSITE" id="PS50893">
    <property type="entry name" value="ABC_TRANSPORTER_2"/>
    <property type="match status" value="1"/>
</dbReference>
<evidence type="ECO:0000256" key="8">
    <source>
        <dbReference type="ARBA" id="ARBA00023136"/>
    </source>
</evidence>
<proteinExistence type="inferred from homology"/>
<evidence type="ECO:0000256" key="3">
    <source>
        <dbReference type="ARBA" id="ARBA00022448"/>
    </source>
</evidence>
<feature type="domain" description="ABC transporter" evidence="9">
    <location>
        <begin position="5"/>
        <end position="240"/>
    </location>
</feature>
<dbReference type="GO" id="GO:0042626">
    <property type="term" value="F:ATPase-coupled transmembrane transporter activity"/>
    <property type="evidence" value="ECO:0007669"/>
    <property type="project" value="TreeGrafter"/>
</dbReference>